<proteinExistence type="predicted"/>
<sequence length="245" mass="25833">MTTTTPDTQSTVPVEGGDLPVQVFLPAAEGGPGVVLFQEIFGVTGYIRSRARDLADLGYVVLVPESYWRLGSPVISEGMDGLEEAMATSGRLDWDRTVADAVAATRYLGRRPEVSGPTGLVGFCFGGGLAWATAAHLADEGEAPAALVAYYGSQIPTLLDLAGRIRSPQLHHWGNADQFIPPEGVDAVEEAVTAGRNATFCRYDGAGHAFDNPSPAFHHAQASARAWPVTTDWLATHLAGRAGTS</sequence>
<dbReference type="EC" id="3.1.-.-" evidence="2"/>
<evidence type="ECO:0000259" key="1">
    <source>
        <dbReference type="Pfam" id="PF01738"/>
    </source>
</evidence>
<gene>
    <name evidence="2" type="ORF">V1351_06225</name>
</gene>
<dbReference type="Proteomes" id="UP001382727">
    <property type="component" value="Chromosome"/>
</dbReference>
<dbReference type="PANTHER" id="PTHR46623:SF6">
    <property type="entry name" value="ALPHA_BETA-HYDROLASES SUPERFAMILY PROTEIN"/>
    <property type="match status" value="1"/>
</dbReference>
<name>A0ABZ2MKP0_9MICO</name>
<evidence type="ECO:0000313" key="3">
    <source>
        <dbReference type="Proteomes" id="UP001382727"/>
    </source>
</evidence>
<protein>
    <submittedName>
        <fullName evidence="2">Dienelactone hydrolase family protein</fullName>
        <ecNumber evidence="2">3.1.-.-</ecNumber>
    </submittedName>
</protein>
<feature type="domain" description="Dienelactone hydrolase" evidence="1">
    <location>
        <begin position="23"/>
        <end position="237"/>
    </location>
</feature>
<dbReference type="Pfam" id="PF01738">
    <property type="entry name" value="DLH"/>
    <property type="match status" value="1"/>
</dbReference>
<dbReference type="InterPro" id="IPR002925">
    <property type="entry name" value="Dienelactn_hydro"/>
</dbReference>
<dbReference type="PANTHER" id="PTHR46623">
    <property type="entry name" value="CARBOXYMETHYLENEBUTENOLIDASE-RELATED"/>
    <property type="match status" value="1"/>
</dbReference>
<dbReference type="GO" id="GO:0016787">
    <property type="term" value="F:hydrolase activity"/>
    <property type="evidence" value="ECO:0007669"/>
    <property type="project" value="UniProtKB-KW"/>
</dbReference>
<dbReference type="InterPro" id="IPR029058">
    <property type="entry name" value="AB_hydrolase_fold"/>
</dbReference>
<dbReference type="RefSeq" id="WP_338751772.1">
    <property type="nucleotide sequence ID" value="NZ_CP144913.1"/>
</dbReference>
<dbReference type="Gene3D" id="3.40.50.1820">
    <property type="entry name" value="alpha/beta hydrolase"/>
    <property type="match status" value="1"/>
</dbReference>
<dbReference type="EMBL" id="CP144913">
    <property type="protein sequence ID" value="WXB77666.1"/>
    <property type="molecule type" value="Genomic_DNA"/>
</dbReference>
<keyword evidence="3" id="KW-1185">Reference proteome</keyword>
<accession>A0ABZ2MKP0</accession>
<organism evidence="2 3">
    <name type="scientific">Janibacter alittae</name>
    <dbReference type="NCBI Taxonomy" id="3115209"/>
    <lineage>
        <taxon>Bacteria</taxon>
        <taxon>Bacillati</taxon>
        <taxon>Actinomycetota</taxon>
        <taxon>Actinomycetes</taxon>
        <taxon>Micrococcales</taxon>
        <taxon>Intrasporangiaceae</taxon>
        <taxon>Janibacter</taxon>
    </lineage>
</organism>
<reference evidence="2 3" key="1">
    <citation type="submission" date="2024-02" db="EMBL/GenBank/DDBJ databases">
        <title>Janibacter sp. nov., isolated from gut of marine sandworm.</title>
        <authorList>
            <person name="Kim B."/>
            <person name="Jun M.O."/>
            <person name="Shin N.-R."/>
        </authorList>
    </citation>
    <scope>NUCLEOTIDE SEQUENCE [LARGE SCALE GENOMIC DNA]</scope>
    <source>
        <strain evidence="2 3">A1S7</strain>
    </source>
</reference>
<dbReference type="SUPFAM" id="SSF53474">
    <property type="entry name" value="alpha/beta-Hydrolases"/>
    <property type="match status" value="1"/>
</dbReference>
<keyword evidence="2" id="KW-0378">Hydrolase</keyword>
<dbReference type="InterPro" id="IPR051049">
    <property type="entry name" value="Dienelactone_hydrolase-like"/>
</dbReference>
<evidence type="ECO:0000313" key="2">
    <source>
        <dbReference type="EMBL" id="WXB77666.1"/>
    </source>
</evidence>